<keyword evidence="2" id="KW-1185">Reference proteome</keyword>
<dbReference type="AlphaFoldDB" id="C6W2A1"/>
<dbReference type="SUPFAM" id="SSF53056">
    <property type="entry name" value="beta-carbonic anhydrase, cab"/>
    <property type="match status" value="1"/>
</dbReference>
<dbReference type="Proteomes" id="UP000002011">
    <property type="component" value="Chromosome"/>
</dbReference>
<accession>C6W2A1</accession>
<dbReference type="HOGENOM" id="CLU_1401688_0_0_10"/>
<evidence type="ECO:0000313" key="2">
    <source>
        <dbReference type="Proteomes" id="UP000002011"/>
    </source>
</evidence>
<proteinExistence type="predicted"/>
<gene>
    <name evidence="1" type="ordered locus">Dfer_0814</name>
</gene>
<dbReference type="eggNOG" id="COG0288">
    <property type="taxonomic scope" value="Bacteria"/>
</dbReference>
<dbReference type="InterPro" id="IPR036874">
    <property type="entry name" value="Carbonic_anhydrase_sf"/>
</dbReference>
<dbReference type="KEGG" id="dfe:Dfer_0814"/>
<dbReference type="InterPro" id="IPR046871">
    <property type="entry name" value="Pro_CA_2"/>
</dbReference>
<dbReference type="Gene3D" id="3.40.1050.10">
    <property type="entry name" value="Carbonic anhydrase"/>
    <property type="match status" value="1"/>
</dbReference>
<reference evidence="1 2" key="1">
    <citation type="journal article" date="2009" name="Stand. Genomic Sci.">
        <title>Complete genome sequence of Dyadobacter fermentans type strain (NS114).</title>
        <authorList>
            <person name="Lang E."/>
            <person name="Lapidus A."/>
            <person name="Chertkov O."/>
            <person name="Brettin T."/>
            <person name="Detter J.C."/>
            <person name="Han C."/>
            <person name="Copeland A."/>
            <person name="Glavina Del Rio T."/>
            <person name="Nolan M."/>
            <person name="Chen F."/>
            <person name="Lucas S."/>
            <person name="Tice H."/>
            <person name="Cheng J.F."/>
            <person name="Land M."/>
            <person name="Hauser L."/>
            <person name="Chang Y.J."/>
            <person name="Jeffries C.D."/>
            <person name="Kopitz M."/>
            <person name="Bruce D."/>
            <person name="Goodwin L."/>
            <person name="Pitluck S."/>
            <person name="Ovchinnikova G."/>
            <person name="Pati A."/>
            <person name="Ivanova N."/>
            <person name="Mavrommatis K."/>
            <person name="Chen A."/>
            <person name="Palaniappan K."/>
            <person name="Chain P."/>
            <person name="Bristow J."/>
            <person name="Eisen J.A."/>
            <person name="Markowitz V."/>
            <person name="Hugenholtz P."/>
            <person name="Goker M."/>
            <person name="Rohde M."/>
            <person name="Kyrpides N.C."/>
            <person name="Klenk H.P."/>
        </authorList>
    </citation>
    <scope>NUCLEOTIDE SEQUENCE [LARGE SCALE GENOMIC DNA]</scope>
    <source>
        <strain evidence="2">ATCC 700827 / DSM 18053 / CIP 107007 / KCTC 52180 / NS114</strain>
    </source>
</reference>
<protein>
    <recommendedName>
        <fullName evidence="3">Carbonic anhydrase</fullName>
    </recommendedName>
</protein>
<dbReference type="Pfam" id="PF20393">
    <property type="entry name" value="Pro_CA_2"/>
    <property type="match status" value="1"/>
</dbReference>
<dbReference type="RefSeq" id="WP_015810331.1">
    <property type="nucleotide sequence ID" value="NC_013037.1"/>
</dbReference>
<dbReference type="GO" id="GO:0004089">
    <property type="term" value="F:carbonate dehydratase activity"/>
    <property type="evidence" value="ECO:0007669"/>
    <property type="project" value="InterPro"/>
</dbReference>
<organism evidence="1 2">
    <name type="scientific">Dyadobacter fermentans (strain ATCC 700827 / DSM 18053 / CIP 107007 / KCTC 52180 / NS114)</name>
    <dbReference type="NCBI Taxonomy" id="471854"/>
    <lineage>
        <taxon>Bacteria</taxon>
        <taxon>Pseudomonadati</taxon>
        <taxon>Bacteroidota</taxon>
        <taxon>Cytophagia</taxon>
        <taxon>Cytophagales</taxon>
        <taxon>Spirosomataceae</taxon>
        <taxon>Dyadobacter</taxon>
    </lineage>
</organism>
<evidence type="ECO:0000313" key="1">
    <source>
        <dbReference type="EMBL" id="ACT92074.1"/>
    </source>
</evidence>
<dbReference type="EMBL" id="CP001619">
    <property type="protein sequence ID" value="ACT92074.1"/>
    <property type="molecule type" value="Genomic_DNA"/>
</dbReference>
<dbReference type="OrthoDB" id="288525at2"/>
<evidence type="ECO:0008006" key="3">
    <source>
        <dbReference type="Google" id="ProtNLM"/>
    </source>
</evidence>
<sequence>MNEKTSDSKPFQVAEYRRPHKNVLVISCIDLRLTDNLLEFLEAENLHNRYDLFSIAGTSLCISATQEHKYINNFEEQAQHWRKTLLEHVKIAAQLHLIEDVYIIEHEDCGAYKTYLDTGGNTGKPGEMQCHRSFAENLASEIMKTDYFYASSKKVTEKPSTLNEVKIDQLKLNVHAFFMNVTGKVFHIFSKQSAHIA</sequence>
<dbReference type="STRING" id="471854.Dfer_0814"/>
<dbReference type="GO" id="GO:0008270">
    <property type="term" value="F:zinc ion binding"/>
    <property type="evidence" value="ECO:0007669"/>
    <property type="project" value="InterPro"/>
</dbReference>
<name>C6W2A1_DYAFD</name>